<feature type="coiled-coil region" evidence="1">
    <location>
        <begin position="362"/>
        <end position="475"/>
    </location>
</feature>
<dbReference type="GO" id="GO:0042802">
    <property type="term" value="F:identical protein binding"/>
    <property type="evidence" value="ECO:0007669"/>
    <property type="project" value="EnsemblMetazoa"/>
</dbReference>
<dbReference type="eggNOG" id="KOG4725">
    <property type="taxonomic scope" value="Eukaryota"/>
</dbReference>
<evidence type="ECO:0000313" key="4">
    <source>
        <dbReference type="Proteomes" id="UP000007798"/>
    </source>
</evidence>
<organism evidence="3 4">
    <name type="scientific">Drosophila willistoni</name>
    <name type="common">Fruit fly</name>
    <dbReference type="NCBI Taxonomy" id="7260"/>
    <lineage>
        <taxon>Eukaryota</taxon>
        <taxon>Metazoa</taxon>
        <taxon>Ecdysozoa</taxon>
        <taxon>Arthropoda</taxon>
        <taxon>Hexapoda</taxon>
        <taxon>Insecta</taxon>
        <taxon>Pterygota</taxon>
        <taxon>Neoptera</taxon>
        <taxon>Endopterygota</taxon>
        <taxon>Diptera</taxon>
        <taxon>Brachycera</taxon>
        <taxon>Muscomorpha</taxon>
        <taxon>Ephydroidea</taxon>
        <taxon>Drosophilidae</taxon>
        <taxon>Drosophila</taxon>
        <taxon>Sophophora</taxon>
    </lineage>
</organism>
<dbReference type="SMR" id="B4MTD6"/>
<dbReference type="AlphaFoldDB" id="B4MTD6"/>
<protein>
    <recommendedName>
        <fullName evidence="5">WH1 domain-containing protein</fullName>
    </recommendedName>
</protein>
<feature type="compositionally biased region" description="Low complexity" evidence="2">
    <location>
        <begin position="198"/>
        <end position="215"/>
    </location>
</feature>
<keyword evidence="4" id="KW-1185">Reference proteome</keyword>
<feature type="compositionally biased region" description="Basic and acidic residues" evidence="2">
    <location>
        <begin position="58"/>
        <end position="74"/>
    </location>
</feature>
<gene>
    <name evidence="3" type="primary">Dwil\GK19723</name>
    <name evidence="3" type="ORF">Dwil_GK19723</name>
</gene>
<evidence type="ECO:0000313" key="3">
    <source>
        <dbReference type="EMBL" id="EDW75375.1"/>
    </source>
</evidence>
<dbReference type="OMA" id="HKMDAIL"/>
<name>B4MTD6_DROWI</name>
<dbReference type="PhylomeDB" id="B4MTD6"/>
<feature type="region of interest" description="Disordered" evidence="2">
    <location>
        <begin position="197"/>
        <end position="259"/>
    </location>
</feature>
<evidence type="ECO:0008006" key="5">
    <source>
        <dbReference type="Google" id="ProtNLM"/>
    </source>
</evidence>
<dbReference type="STRING" id="7260.B4MTD6"/>
<dbReference type="KEGG" id="dwi:6641196"/>
<dbReference type="HOGENOM" id="CLU_622991_0_0_1"/>
<dbReference type="OrthoDB" id="5842926at2759"/>
<evidence type="ECO:0000256" key="2">
    <source>
        <dbReference type="SAM" id="MobiDB-lite"/>
    </source>
</evidence>
<dbReference type="EMBL" id="CH963851">
    <property type="protein sequence ID" value="EDW75375.1"/>
    <property type="molecule type" value="Genomic_DNA"/>
</dbReference>
<dbReference type="Proteomes" id="UP000007798">
    <property type="component" value="Unassembled WGS sequence"/>
</dbReference>
<keyword evidence="1" id="KW-0175">Coiled coil</keyword>
<feature type="compositionally biased region" description="Low complexity" evidence="2">
    <location>
        <begin position="76"/>
        <end position="86"/>
    </location>
</feature>
<reference evidence="3 4" key="1">
    <citation type="journal article" date="2007" name="Nature">
        <title>Evolution of genes and genomes on the Drosophila phylogeny.</title>
        <authorList>
            <consortium name="Drosophila 12 Genomes Consortium"/>
            <person name="Clark A.G."/>
            <person name="Eisen M.B."/>
            <person name="Smith D.R."/>
            <person name="Bergman C.M."/>
            <person name="Oliver B."/>
            <person name="Markow T.A."/>
            <person name="Kaufman T.C."/>
            <person name="Kellis M."/>
            <person name="Gelbart W."/>
            <person name="Iyer V.N."/>
            <person name="Pollard D.A."/>
            <person name="Sackton T.B."/>
            <person name="Larracuente A.M."/>
            <person name="Singh N.D."/>
            <person name="Abad J.P."/>
            <person name="Abt D.N."/>
            <person name="Adryan B."/>
            <person name="Aguade M."/>
            <person name="Akashi H."/>
            <person name="Anderson W.W."/>
            <person name="Aquadro C.F."/>
            <person name="Ardell D.H."/>
            <person name="Arguello R."/>
            <person name="Artieri C.G."/>
            <person name="Barbash D.A."/>
            <person name="Barker D."/>
            <person name="Barsanti P."/>
            <person name="Batterham P."/>
            <person name="Batzoglou S."/>
            <person name="Begun D."/>
            <person name="Bhutkar A."/>
            <person name="Blanco E."/>
            <person name="Bosak S.A."/>
            <person name="Bradley R.K."/>
            <person name="Brand A.D."/>
            <person name="Brent M.R."/>
            <person name="Brooks A.N."/>
            <person name="Brown R.H."/>
            <person name="Butlin R.K."/>
            <person name="Caggese C."/>
            <person name="Calvi B.R."/>
            <person name="Bernardo de Carvalho A."/>
            <person name="Caspi A."/>
            <person name="Castrezana S."/>
            <person name="Celniker S.E."/>
            <person name="Chang J.L."/>
            <person name="Chapple C."/>
            <person name="Chatterji S."/>
            <person name="Chinwalla A."/>
            <person name="Civetta A."/>
            <person name="Clifton S.W."/>
            <person name="Comeron J.M."/>
            <person name="Costello J.C."/>
            <person name="Coyne J.A."/>
            <person name="Daub J."/>
            <person name="David R.G."/>
            <person name="Delcher A.L."/>
            <person name="Delehaunty K."/>
            <person name="Do C.B."/>
            <person name="Ebling H."/>
            <person name="Edwards K."/>
            <person name="Eickbush T."/>
            <person name="Evans J.D."/>
            <person name="Filipski A."/>
            <person name="Findeiss S."/>
            <person name="Freyhult E."/>
            <person name="Fulton L."/>
            <person name="Fulton R."/>
            <person name="Garcia A.C."/>
            <person name="Gardiner A."/>
            <person name="Garfield D.A."/>
            <person name="Garvin B.E."/>
            <person name="Gibson G."/>
            <person name="Gilbert D."/>
            <person name="Gnerre S."/>
            <person name="Godfrey J."/>
            <person name="Good R."/>
            <person name="Gotea V."/>
            <person name="Gravely B."/>
            <person name="Greenberg A.J."/>
            <person name="Griffiths-Jones S."/>
            <person name="Gross S."/>
            <person name="Guigo R."/>
            <person name="Gustafson E.A."/>
            <person name="Haerty W."/>
            <person name="Hahn M.W."/>
            <person name="Halligan D.L."/>
            <person name="Halpern A.L."/>
            <person name="Halter G.M."/>
            <person name="Han M.V."/>
            <person name="Heger A."/>
            <person name="Hillier L."/>
            <person name="Hinrichs A.S."/>
            <person name="Holmes I."/>
            <person name="Hoskins R.A."/>
            <person name="Hubisz M.J."/>
            <person name="Hultmark D."/>
            <person name="Huntley M.A."/>
            <person name="Jaffe D.B."/>
            <person name="Jagadeeshan S."/>
            <person name="Jeck W.R."/>
            <person name="Johnson J."/>
            <person name="Jones C.D."/>
            <person name="Jordan W.C."/>
            <person name="Karpen G.H."/>
            <person name="Kataoka E."/>
            <person name="Keightley P.D."/>
            <person name="Kheradpour P."/>
            <person name="Kirkness E.F."/>
            <person name="Koerich L.B."/>
            <person name="Kristiansen K."/>
            <person name="Kudrna D."/>
            <person name="Kulathinal R.J."/>
            <person name="Kumar S."/>
            <person name="Kwok R."/>
            <person name="Lander E."/>
            <person name="Langley C.H."/>
            <person name="Lapoint R."/>
            <person name="Lazzaro B.P."/>
            <person name="Lee S.J."/>
            <person name="Levesque L."/>
            <person name="Li R."/>
            <person name="Lin C.F."/>
            <person name="Lin M.F."/>
            <person name="Lindblad-Toh K."/>
            <person name="Llopart A."/>
            <person name="Long M."/>
            <person name="Low L."/>
            <person name="Lozovsky E."/>
            <person name="Lu J."/>
            <person name="Luo M."/>
            <person name="Machado C.A."/>
            <person name="Makalowski W."/>
            <person name="Marzo M."/>
            <person name="Matsuda M."/>
            <person name="Matzkin L."/>
            <person name="McAllister B."/>
            <person name="McBride C.S."/>
            <person name="McKernan B."/>
            <person name="McKernan K."/>
            <person name="Mendez-Lago M."/>
            <person name="Minx P."/>
            <person name="Mollenhauer M.U."/>
            <person name="Montooth K."/>
            <person name="Mount S.M."/>
            <person name="Mu X."/>
            <person name="Myers E."/>
            <person name="Negre B."/>
            <person name="Newfeld S."/>
            <person name="Nielsen R."/>
            <person name="Noor M.A."/>
            <person name="O'Grady P."/>
            <person name="Pachter L."/>
            <person name="Papaceit M."/>
            <person name="Parisi M.J."/>
            <person name="Parisi M."/>
            <person name="Parts L."/>
            <person name="Pedersen J.S."/>
            <person name="Pesole G."/>
            <person name="Phillippy A.M."/>
            <person name="Ponting C.P."/>
            <person name="Pop M."/>
            <person name="Porcelli D."/>
            <person name="Powell J.R."/>
            <person name="Prohaska S."/>
            <person name="Pruitt K."/>
            <person name="Puig M."/>
            <person name="Quesneville H."/>
            <person name="Ram K.R."/>
            <person name="Rand D."/>
            <person name="Rasmussen M.D."/>
            <person name="Reed L.K."/>
            <person name="Reenan R."/>
            <person name="Reily A."/>
            <person name="Remington K.A."/>
            <person name="Rieger T.T."/>
            <person name="Ritchie M.G."/>
            <person name="Robin C."/>
            <person name="Rogers Y.H."/>
            <person name="Rohde C."/>
            <person name="Rozas J."/>
            <person name="Rubenfield M.J."/>
            <person name="Ruiz A."/>
            <person name="Russo S."/>
            <person name="Salzberg S.L."/>
            <person name="Sanchez-Gracia A."/>
            <person name="Saranga D.J."/>
            <person name="Sato H."/>
            <person name="Schaeffer S.W."/>
            <person name="Schatz M.C."/>
            <person name="Schlenke T."/>
            <person name="Schwartz R."/>
            <person name="Segarra C."/>
            <person name="Singh R.S."/>
            <person name="Sirot L."/>
            <person name="Sirota M."/>
            <person name="Sisneros N.B."/>
            <person name="Smith C.D."/>
            <person name="Smith T.F."/>
            <person name="Spieth J."/>
            <person name="Stage D.E."/>
            <person name="Stark A."/>
            <person name="Stephan W."/>
            <person name="Strausberg R.L."/>
            <person name="Strempel S."/>
            <person name="Sturgill D."/>
            <person name="Sutton G."/>
            <person name="Sutton G.G."/>
            <person name="Tao W."/>
            <person name="Teichmann S."/>
            <person name="Tobari Y.N."/>
            <person name="Tomimura Y."/>
            <person name="Tsolas J.M."/>
            <person name="Valente V.L."/>
            <person name="Venter E."/>
            <person name="Venter J.C."/>
            <person name="Vicario S."/>
            <person name="Vieira F.G."/>
            <person name="Vilella A.J."/>
            <person name="Villasante A."/>
            <person name="Walenz B."/>
            <person name="Wang J."/>
            <person name="Wasserman M."/>
            <person name="Watts T."/>
            <person name="Wilson D."/>
            <person name="Wilson R.K."/>
            <person name="Wing R.A."/>
            <person name="Wolfner M.F."/>
            <person name="Wong A."/>
            <person name="Wong G.K."/>
            <person name="Wu C.I."/>
            <person name="Wu G."/>
            <person name="Yamamoto D."/>
            <person name="Yang H.P."/>
            <person name="Yang S.P."/>
            <person name="Yorke J.A."/>
            <person name="Yoshida K."/>
            <person name="Zdobnov E."/>
            <person name="Zhang P."/>
            <person name="Zhang Y."/>
            <person name="Zimin A.V."/>
            <person name="Baldwin J."/>
            <person name="Abdouelleil A."/>
            <person name="Abdulkadir J."/>
            <person name="Abebe A."/>
            <person name="Abera B."/>
            <person name="Abreu J."/>
            <person name="Acer S.C."/>
            <person name="Aftuck L."/>
            <person name="Alexander A."/>
            <person name="An P."/>
            <person name="Anderson E."/>
            <person name="Anderson S."/>
            <person name="Arachi H."/>
            <person name="Azer M."/>
            <person name="Bachantsang P."/>
            <person name="Barry A."/>
            <person name="Bayul T."/>
            <person name="Berlin A."/>
            <person name="Bessette D."/>
            <person name="Bloom T."/>
            <person name="Blye J."/>
            <person name="Boguslavskiy L."/>
            <person name="Bonnet C."/>
            <person name="Boukhgalter B."/>
            <person name="Bourzgui I."/>
            <person name="Brown A."/>
            <person name="Cahill P."/>
            <person name="Channer S."/>
            <person name="Cheshatsang Y."/>
            <person name="Chuda L."/>
            <person name="Citroen M."/>
            <person name="Collymore A."/>
            <person name="Cooke P."/>
            <person name="Costello M."/>
            <person name="D'Aco K."/>
            <person name="Daza R."/>
            <person name="De Haan G."/>
            <person name="DeGray S."/>
            <person name="DeMaso C."/>
            <person name="Dhargay N."/>
            <person name="Dooley K."/>
            <person name="Dooley E."/>
            <person name="Doricent M."/>
            <person name="Dorje P."/>
            <person name="Dorjee K."/>
            <person name="Dupes A."/>
            <person name="Elong R."/>
            <person name="Falk J."/>
            <person name="Farina A."/>
            <person name="Faro S."/>
            <person name="Ferguson D."/>
            <person name="Fisher S."/>
            <person name="Foley C.D."/>
            <person name="Franke A."/>
            <person name="Friedrich D."/>
            <person name="Gadbois L."/>
            <person name="Gearin G."/>
            <person name="Gearin C.R."/>
            <person name="Giannoukos G."/>
            <person name="Goode T."/>
            <person name="Graham J."/>
            <person name="Grandbois E."/>
            <person name="Grewal S."/>
            <person name="Gyaltsen K."/>
            <person name="Hafez N."/>
            <person name="Hagos B."/>
            <person name="Hall J."/>
            <person name="Henson C."/>
            <person name="Hollinger A."/>
            <person name="Honan T."/>
            <person name="Huard M.D."/>
            <person name="Hughes L."/>
            <person name="Hurhula B."/>
            <person name="Husby M.E."/>
            <person name="Kamat A."/>
            <person name="Kanga B."/>
            <person name="Kashin S."/>
            <person name="Khazanovich D."/>
            <person name="Kisner P."/>
            <person name="Lance K."/>
            <person name="Lara M."/>
            <person name="Lee W."/>
            <person name="Lennon N."/>
            <person name="Letendre F."/>
            <person name="LeVine R."/>
            <person name="Lipovsky A."/>
            <person name="Liu X."/>
            <person name="Liu J."/>
            <person name="Liu S."/>
            <person name="Lokyitsang T."/>
            <person name="Lokyitsang Y."/>
            <person name="Lubonja R."/>
            <person name="Lui A."/>
            <person name="MacDonald P."/>
            <person name="Magnisalis V."/>
            <person name="Maru K."/>
            <person name="Matthews C."/>
            <person name="McCusker W."/>
            <person name="McDonough S."/>
            <person name="Mehta T."/>
            <person name="Meldrim J."/>
            <person name="Meneus L."/>
            <person name="Mihai O."/>
            <person name="Mihalev A."/>
            <person name="Mihova T."/>
            <person name="Mittelman R."/>
            <person name="Mlenga V."/>
            <person name="Montmayeur A."/>
            <person name="Mulrain L."/>
            <person name="Navidi A."/>
            <person name="Naylor J."/>
            <person name="Negash T."/>
            <person name="Nguyen T."/>
            <person name="Nguyen N."/>
            <person name="Nicol R."/>
            <person name="Norbu C."/>
            <person name="Norbu N."/>
            <person name="Novod N."/>
            <person name="O'Neill B."/>
            <person name="Osman S."/>
            <person name="Markiewicz E."/>
            <person name="Oyono O.L."/>
            <person name="Patti C."/>
            <person name="Phunkhang P."/>
            <person name="Pierre F."/>
            <person name="Priest M."/>
            <person name="Raghuraman S."/>
            <person name="Rege F."/>
            <person name="Reyes R."/>
            <person name="Rise C."/>
            <person name="Rogov P."/>
            <person name="Ross K."/>
            <person name="Ryan E."/>
            <person name="Settipalli S."/>
            <person name="Shea T."/>
            <person name="Sherpa N."/>
            <person name="Shi L."/>
            <person name="Shih D."/>
            <person name="Sparrow T."/>
            <person name="Spaulding J."/>
            <person name="Stalker J."/>
            <person name="Stange-Thomann N."/>
            <person name="Stavropoulos S."/>
            <person name="Stone C."/>
            <person name="Strader C."/>
            <person name="Tesfaye S."/>
            <person name="Thomson T."/>
            <person name="Thoulutsang Y."/>
            <person name="Thoulutsang D."/>
            <person name="Topham K."/>
            <person name="Topping I."/>
            <person name="Tsamla T."/>
            <person name="Vassiliev H."/>
            <person name="Vo A."/>
            <person name="Wangchuk T."/>
            <person name="Wangdi T."/>
            <person name="Weiand M."/>
            <person name="Wilkinson J."/>
            <person name="Wilson A."/>
            <person name="Yadav S."/>
            <person name="Young G."/>
            <person name="Yu Q."/>
            <person name="Zembek L."/>
            <person name="Zhong D."/>
            <person name="Zimmer A."/>
            <person name="Zwirko Z."/>
            <person name="Jaffe D.B."/>
            <person name="Alvarez P."/>
            <person name="Brockman W."/>
            <person name="Butler J."/>
            <person name="Chin C."/>
            <person name="Gnerre S."/>
            <person name="Grabherr M."/>
            <person name="Kleber M."/>
            <person name="Mauceli E."/>
            <person name="MacCallum I."/>
        </authorList>
    </citation>
    <scope>NUCLEOTIDE SEQUENCE [LARGE SCALE GENOMIC DNA]</scope>
    <source>
        <strain evidence="4">Tucson 14030-0811.24</strain>
    </source>
</reference>
<proteinExistence type="predicted"/>
<dbReference type="InParanoid" id="B4MTD6"/>
<feature type="region of interest" description="Disordered" evidence="2">
    <location>
        <begin position="1"/>
        <end position="88"/>
    </location>
</feature>
<accession>B4MTD6</accession>
<evidence type="ECO:0000256" key="1">
    <source>
        <dbReference type="SAM" id="Coils"/>
    </source>
</evidence>
<sequence length="485" mass="53799">MEFGGDNYEDFFDKLRSHTGGPRNLRQIFDDDEMPLQYESNSLRYQPQKSGQHQQSKHQTEKKPKSSSQNEKRQHSTAPATTASASKGDGRWTSIVAKVVNGYNGTDKIGRVGVALMINESEPSEYKLIIYKSKTLVLSTLLLKPNTKSPNVILKESYIQFYDDEQRFWSIRFESLADEQEFIRTIVKHSLPLEQVPSNVSNSSANAISNNTAASRTKHNPTSTTEKLEKLASSVPQPQPRPRQPKRLTVPHAESEEEVEDIIVTPVPQAIASTEYKTTTTTTTALALATKPQDEISNHMHPNATADKLDIYLVEQRATGHVMEKKIDSILQVMSRLTTANGHGGVAGSSSSFAGGAGDAFANASSLTANDKEDELLELEQKLLNFKKENRALMKTLQAKEQALNELRSSTCALCEELLAQNRELKQQNTSLLAGMTQLRNQQVSPPSPSPCQQCDQSAEKIALLERRILAMQNQISKQSEGAPY</sequence>